<feature type="region of interest" description="Disordered" evidence="1">
    <location>
        <begin position="88"/>
        <end position="113"/>
    </location>
</feature>
<feature type="non-terminal residue" evidence="3">
    <location>
        <position position="113"/>
    </location>
</feature>
<comment type="caution">
    <text evidence="3">The sequence shown here is derived from an EMBL/GenBank/DDBJ whole genome shotgun (WGS) entry which is preliminary data.</text>
</comment>
<feature type="compositionally biased region" description="Basic and acidic residues" evidence="1">
    <location>
        <begin position="101"/>
        <end position="113"/>
    </location>
</feature>
<protein>
    <submittedName>
        <fullName evidence="3">Uncharacterized protein</fullName>
    </submittedName>
</protein>
<evidence type="ECO:0000256" key="2">
    <source>
        <dbReference type="SAM" id="Phobius"/>
    </source>
</evidence>
<dbReference type="EMBL" id="JBHLZP010000543">
    <property type="protein sequence ID" value="MFB9838601.1"/>
    <property type="molecule type" value="Genomic_DNA"/>
</dbReference>
<keyword evidence="4" id="KW-1185">Reference proteome</keyword>
<keyword evidence="2" id="KW-1133">Transmembrane helix</keyword>
<proteinExistence type="predicted"/>
<reference evidence="3 4" key="1">
    <citation type="submission" date="2024-09" db="EMBL/GenBank/DDBJ databases">
        <authorList>
            <person name="Sun Q."/>
            <person name="Mori K."/>
        </authorList>
    </citation>
    <scope>NUCLEOTIDE SEQUENCE [LARGE SCALE GENOMIC DNA]</scope>
    <source>
        <strain evidence="3 4">TBRC 0563</strain>
    </source>
</reference>
<name>A0ABV5YU39_9ACTN</name>
<evidence type="ECO:0000313" key="3">
    <source>
        <dbReference type="EMBL" id="MFB9838601.1"/>
    </source>
</evidence>
<sequence>MVVPAAALLFGTLWVTGFYGSEVIPNFWVAVAGAAMTGWFVRAARSGGTAAYAGLATAGAVAALMRPGDAVWIWVPLPVAALLVHGWRPPRSPPRHGGGPDARDRALDHRGVP</sequence>
<evidence type="ECO:0000256" key="1">
    <source>
        <dbReference type="SAM" id="MobiDB-lite"/>
    </source>
</evidence>
<organism evidence="3 4">
    <name type="scientific">Actinoallomurus acaciae</name>
    <dbReference type="NCBI Taxonomy" id="502577"/>
    <lineage>
        <taxon>Bacteria</taxon>
        <taxon>Bacillati</taxon>
        <taxon>Actinomycetota</taxon>
        <taxon>Actinomycetes</taxon>
        <taxon>Streptosporangiales</taxon>
        <taxon>Thermomonosporaceae</taxon>
        <taxon>Actinoallomurus</taxon>
    </lineage>
</organism>
<keyword evidence="2" id="KW-0812">Transmembrane</keyword>
<feature type="transmembrane region" description="Helical" evidence="2">
    <location>
        <begin position="49"/>
        <end position="65"/>
    </location>
</feature>
<evidence type="ECO:0000313" key="4">
    <source>
        <dbReference type="Proteomes" id="UP001589627"/>
    </source>
</evidence>
<feature type="transmembrane region" description="Helical" evidence="2">
    <location>
        <begin position="71"/>
        <end position="87"/>
    </location>
</feature>
<gene>
    <name evidence="3" type="ORF">ACFFNX_41285</name>
</gene>
<dbReference type="Proteomes" id="UP001589627">
    <property type="component" value="Unassembled WGS sequence"/>
</dbReference>
<accession>A0ABV5YU39</accession>
<keyword evidence="2" id="KW-0472">Membrane</keyword>